<evidence type="ECO:0000256" key="4">
    <source>
        <dbReference type="ARBA" id="ARBA00022884"/>
    </source>
</evidence>
<dbReference type="GO" id="GO:0003723">
    <property type="term" value="F:RNA binding"/>
    <property type="evidence" value="ECO:0007669"/>
    <property type="project" value="UniProtKB-UniRule"/>
</dbReference>
<dbReference type="GO" id="GO:0005524">
    <property type="term" value="F:ATP binding"/>
    <property type="evidence" value="ECO:0007669"/>
    <property type="project" value="UniProtKB-UniRule"/>
</dbReference>
<dbReference type="Proteomes" id="UP000053647">
    <property type="component" value="Unassembled WGS sequence"/>
</dbReference>
<feature type="non-terminal residue" evidence="7">
    <location>
        <position position="184"/>
    </location>
</feature>
<evidence type="ECO:0000313" key="8">
    <source>
        <dbReference type="Proteomes" id="UP000053647"/>
    </source>
</evidence>
<dbReference type="Gene3D" id="3.40.50.300">
    <property type="entry name" value="P-loop containing nucleotide triphosphate hydrolases"/>
    <property type="match status" value="1"/>
</dbReference>
<keyword evidence="5" id="KW-0347">Helicase</keyword>
<dbReference type="InterPro" id="IPR027417">
    <property type="entry name" value="P-loop_NTPase"/>
</dbReference>
<evidence type="ECO:0000313" key="7">
    <source>
        <dbReference type="EMBL" id="KIJ06385.1"/>
    </source>
</evidence>
<protein>
    <recommendedName>
        <fullName evidence="5">ATP-dependent RNA helicase</fullName>
        <ecNumber evidence="5">3.6.4.13</ecNumber>
    </recommendedName>
</protein>
<keyword evidence="3 5" id="KW-0067">ATP-binding</keyword>
<dbReference type="EMBL" id="KN820353">
    <property type="protein sequence ID" value="KIJ06385.1"/>
    <property type="molecule type" value="Genomic_DNA"/>
</dbReference>
<dbReference type="Pfam" id="PF00271">
    <property type="entry name" value="Helicase_C"/>
    <property type="match status" value="1"/>
</dbReference>
<dbReference type="AlphaFoldDB" id="A0A0C9SV03"/>
<feature type="domain" description="Helicase C-terminal" evidence="6">
    <location>
        <begin position="1"/>
        <end position="153"/>
    </location>
</feature>
<evidence type="ECO:0000259" key="6">
    <source>
        <dbReference type="PROSITE" id="PS51194"/>
    </source>
</evidence>
<dbReference type="OrthoDB" id="10261556at2759"/>
<comment type="domain">
    <text evidence="5">The Q motif is unique to and characteristic of the DEAD box family of RNA helicases and controls ATP binding and hydrolysis.</text>
</comment>
<reference evidence="7 8" key="1">
    <citation type="submission" date="2014-06" db="EMBL/GenBank/DDBJ databases">
        <authorList>
            <consortium name="DOE Joint Genome Institute"/>
            <person name="Kuo A."/>
            <person name="Kohler A."/>
            <person name="Nagy L.G."/>
            <person name="Floudas D."/>
            <person name="Copeland A."/>
            <person name="Barry K.W."/>
            <person name="Cichocki N."/>
            <person name="Veneault-Fourrey C."/>
            <person name="LaButti K."/>
            <person name="Lindquist E.A."/>
            <person name="Lipzen A."/>
            <person name="Lundell T."/>
            <person name="Morin E."/>
            <person name="Murat C."/>
            <person name="Sun H."/>
            <person name="Tunlid A."/>
            <person name="Henrissat B."/>
            <person name="Grigoriev I.V."/>
            <person name="Hibbett D.S."/>
            <person name="Martin F."/>
            <person name="Nordberg H.P."/>
            <person name="Cantor M.N."/>
            <person name="Hua S.X."/>
        </authorList>
    </citation>
    <scope>NUCLEOTIDE SEQUENCE [LARGE SCALE GENOMIC DNA]</scope>
    <source>
        <strain evidence="7 8">ATCC 200175</strain>
    </source>
</reference>
<keyword evidence="4 5" id="KW-0694">RNA-binding</keyword>
<dbReference type="SUPFAM" id="SSF52540">
    <property type="entry name" value="P-loop containing nucleoside triphosphate hydrolases"/>
    <property type="match status" value="1"/>
</dbReference>
<dbReference type="PANTHER" id="PTHR24031">
    <property type="entry name" value="RNA HELICASE"/>
    <property type="match status" value="1"/>
</dbReference>
<keyword evidence="8" id="KW-1185">Reference proteome</keyword>
<keyword evidence="2 5" id="KW-0378">Hydrolase</keyword>
<comment type="catalytic activity">
    <reaction evidence="5">
        <text>ATP + H2O = ADP + phosphate + H(+)</text>
        <dbReference type="Rhea" id="RHEA:13065"/>
        <dbReference type="ChEBI" id="CHEBI:15377"/>
        <dbReference type="ChEBI" id="CHEBI:15378"/>
        <dbReference type="ChEBI" id="CHEBI:30616"/>
        <dbReference type="ChEBI" id="CHEBI:43474"/>
        <dbReference type="ChEBI" id="CHEBI:456216"/>
        <dbReference type="EC" id="3.6.4.13"/>
    </reaction>
</comment>
<dbReference type="InterPro" id="IPR001650">
    <property type="entry name" value="Helicase_C-like"/>
</dbReference>
<evidence type="ECO:0000256" key="5">
    <source>
        <dbReference type="RuleBase" id="RU365068"/>
    </source>
</evidence>
<evidence type="ECO:0000256" key="2">
    <source>
        <dbReference type="ARBA" id="ARBA00022801"/>
    </source>
</evidence>
<comment type="function">
    <text evidence="5">RNA helicase.</text>
</comment>
<feature type="non-terminal residue" evidence="7">
    <location>
        <position position="1"/>
    </location>
</feature>
<accession>A0A0C9SV03</accession>
<dbReference type="HOGENOM" id="CLU_1471619_0_0_1"/>
<proteinExistence type="inferred from homology"/>
<evidence type="ECO:0000256" key="3">
    <source>
        <dbReference type="ARBA" id="ARBA00022840"/>
    </source>
</evidence>
<reference evidence="8" key="2">
    <citation type="submission" date="2015-01" db="EMBL/GenBank/DDBJ databases">
        <title>Evolutionary Origins and Diversification of the Mycorrhizal Mutualists.</title>
        <authorList>
            <consortium name="DOE Joint Genome Institute"/>
            <consortium name="Mycorrhizal Genomics Consortium"/>
            <person name="Kohler A."/>
            <person name="Kuo A."/>
            <person name="Nagy L.G."/>
            <person name="Floudas D."/>
            <person name="Copeland A."/>
            <person name="Barry K.W."/>
            <person name="Cichocki N."/>
            <person name="Veneault-Fourrey C."/>
            <person name="LaButti K."/>
            <person name="Lindquist E.A."/>
            <person name="Lipzen A."/>
            <person name="Lundell T."/>
            <person name="Morin E."/>
            <person name="Murat C."/>
            <person name="Riley R."/>
            <person name="Ohm R."/>
            <person name="Sun H."/>
            <person name="Tunlid A."/>
            <person name="Henrissat B."/>
            <person name="Grigoriev I.V."/>
            <person name="Hibbett D.S."/>
            <person name="Martin F."/>
        </authorList>
    </citation>
    <scope>NUCLEOTIDE SEQUENCE [LARGE SCALE GENOMIC DNA]</scope>
    <source>
        <strain evidence="8">ATCC 200175</strain>
    </source>
</reference>
<dbReference type="GO" id="GO:0016787">
    <property type="term" value="F:hydrolase activity"/>
    <property type="evidence" value="ECO:0007669"/>
    <property type="project" value="UniProtKB-KW"/>
</dbReference>
<dbReference type="SMART" id="SM00490">
    <property type="entry name" value="HELICc"/>
    <property type="match status" value="1"/>
</dbReference>
<dbReference type="GO" id="GO:0003724">
    <property type="term" value="F:RNA helicase activity"/>
    <property type="evidence" value="ECO:0007669"/>
    <property type="project" value="UniProtKB-EC"/>
</dbReference>
<gene>
    <name evidence="7" type="ORF">PAXINDRAFT_48851</name>
</gene>
<comment type="similarity">
    <text evidence="5">Belongs to the DEAD box helicase family.</text>
</comment>
<dbReference type="EC" id="3.6.4.13" evidence="5"/>
<organism evidence="7 8">
    <name type="scientific">Paxillus involutus ATCC 200175</name>
    <dbReference type="NCBI Taxonomy" id="664439"/>
    <lineage>
        <taxon>Eukaryota</taxon>
        <taxon>Fungi</taxon>
        <taxon>Dikarya</taxon>
        <taxon>Basidiomycota</taxon>
        <taxon>Agaricomycotina</taxon>
        <taxon>Agaricomycetes</taxon>
        <taxon>Agaricomycetidae</taxon>
        <taxon>Boletales</taxon>
        <taxon>Paxilineae</taxon>
        <taxon>Paxillaceae</taxon>
        <taxon>Paxillus</taxon>
    </lineage>
</organism>
<sequence>PMMIPKTLIFHDSKQDATDAATYIDERLPEQLRNQGIVKHYHSDMSAEYLQQTFEDFSSPDGRCRILHATAGASTGLDIQGVQIVIQYGVCKNMTEMVQRAGRAVRNPSMHGLYLEMVEPWALELQLENNDFNSGDPDRPNIGSVKKNSSKQERTGCAAIQFLQSMSCLREFLATYLNDRTPSG</sequence>
<dbReference type="PROSITE" id="PS51194">
    <property type="entry name" value="HELICASE_CTER"/>
    <property type="match status" value="1"/>
</dbReference>
<evidence type="ECO:0000256" key="1">
    <source>
        <dbReference type="ARBA" id="ARBA00022741"/>
    </source>
</evidence>
<name>A0A0C9SV03_PAXIN</name>
<keyword evidence="1 5" id="KW-0547">Nucleotide-binding</keyword>